<organism evidence="1 2">
    <name type="scientific">Phytophthora fragariaefolia</name>
    <dbReference type="NCBI Taxonomy" id="1490495"/>
    <lineage>
        <taxon>Eukaryota</taxon>
        <taxon>Sar</taxon>
        <taxon>Stramenopiles</taxon>
        <taxon>Oomycota</taxon>
        <taxon>Peronosporomycetes</taxon>
        <taxon>Peronosporales</taxon>
        <taxon>Peronosporaceae</taxon>
        <taxon>Phytophthora</taxon>
    </lineage>
</organism>
<reference evidence="1" key="1">
    <citation type="submission" date="2023-04" db="EMBL/GenBank/DDBJ databases">
        <title>Phytophthora fragariaefolia NBRC 109709.</title>
        <authorList>
            <person name="Ichikawa N."/>
            <person name="Sato H."/>
            <person name="Tonouchi N."/>
        </authorList>
    </citation>
    <scope>NUCLEOTIDE SEQUENCE</scope>
    <source>
        <strain evidence="1">NBRC 109709</strain>
    </source>
</reference>
<dbReference type="EMBL" id="BSXT01002545">
    <property type="protein sequence ID" value="GMF49554.1"/>
    <property type="molecule type" value="Genomic_DNA"/>
</dbReference>
<gene>
    <name evidence="1" type="ORF">Pfra01_001960900</name>
</gene>
<proteinExistence type="predicted"/>
<accession>A0A9W6Y0K3</accession>
<name>A0A9W6Y0K3_9STRA</name>
<keyword evidence="2" id="KW-1185">Reference proteome</keyword>
<protein>
    <submittedName>
        <fullName evidence="1">Unnamed protein product</fullName>
    </submittedName>
</protein>
<evidence type="ECO:0000313" key="2">
    <source>
        <dbReference type="Proteomes" id="UP001165121"/>
    </source>
</evidence>
<dbReference type="Proteomes" id="UP001165121">
    <property type="component" value="Unassembled WGS sequence"/>
</dbReference>
<sequence length="77" mass="8370">MHTLAKIKISVNIGGINRTRRTSVSVEDAALRSDPEGSIGDLYVRAEECGQPCPVPNFDLSQLTQISTIINLIFSPN</sequence>
<comment type="caution">
    <text evidence="1">The sequence shown here is derived from an EMBL/GenBank/DDBJ whole genome shotgun (WGS) entry which is preliminary data.</text>
</comment>
<evidence type="ECO:0000313" key="1">
    <source>
        <dbReference type="EMBL" id="GMF49554.1"/>
    </source>
</evidence>
<dbReference type="AlphaFoldDB" id="A0A9W6Y0K3"/>